<dbReference type="InterPro" id="IPR043502">
    <property type="entry name" value="DNA/RNA_pol_sf"/>
</dbReference>
<dbReference type="OrthoDB" id="10037236at2759"/>
<dbReference type="Pfam" id="PF00078">
    <property type="entry name" value="RVT_1"/>
    <property type="match status" value="1"/>
</dbReference>
<dbReference type="EMBL" id="BGPR01002914">
    <property type="protein sequence ID" value="GBM80963.1"/>
    <property type="molecule type" value="Genomic_DNA"/>
</dbReference>
<dbReference type="SUPFAM" id="SSF56672">
    <property type="entry name" value="DNA/RNA polymerases"/>
    <property type="match status" value="1"/>
</dbReference>
<proteinExistence type="predicted"/>
<dbReference type="PROSITE" id="PS50878">
    <property type="entry name" value="RT_POL"/>
    <property type="match status" value="1"/>
</dbReference>
<keyword evidence="3" id="KW-1185">Reference proteome</keyword>
<dbReference type="InterPro" id="IPR000477">
    <property type="entry name" value="RT_dom"/>
</dbReference>
<protein>
    <recommendedName>
        <fullName evidence="1">Reverse transcriptase domain-containing protein</fullName>
    </recommendedName>
</protein>
<organism evidence="2 3">
    <name type="scientific">Araneus ventricosus</name>
    <name type="common">Orbweaver spider</name>
    <name type="synonym">Epeira ventricosa</name>
    <dbReference type="NCBI Taxonomy" id="182803"/>
    <lineage>
        <taxon>Eukaryota</taxon>
        <taxon>Metazoa</taxon>
        <taxon>Ecdysozoa</taxon>
        <taxon>Arthropoda</taxon>
        <taxon>Chelicerata</taxon>
        <taxon>Arachnida</taxon>
        <taxon>Araneae</taxon>
        <taxon>Araneomorphae</taxon>
        <taxon>Entelegynae</taxon>
        <taxon>Araneoidea</taxon>
        <taxon>Araneidae</taxon>
        <taxon>Araneus</taxon>
    </lineage>
</organism>
<dbReference type="AlphaFoldDB" id="A0A4Y2IT00"/>
<reference evidence="2 3" key="1">
    <citation type="journal article" date="2019" name="Sci. Rep.">
        <title>Orb-weaving spider Araneus ventricosus genome elucidates the spidroin gene catalogue.</title>
        <authorList>
            <person name="Kono N."/>
            <person name="Nakamura H."/>
            <person name="Ohtoshi R."/>
            <person name="Moran D.A.P."/>
            <person name="Shinohara A."/>
            <person name="Yoshida Y."/>
            <person name="Fujiwara M."/>
            <person name="Mori M."/>
            <person name="Tomita M."/>
            <person name="Arakawa K."/>
        </authorList>
    </citation>
    <scope>NUCLEOTIDE SEQUENCE [LARGE SCALE GENOMIC DNA]</scope>
</reference>
<accession>A0A4Y2IT00</accession>
<gene>
    <name evidence="2" type="ORF">AVEN_11484_1</name>
</gene>
<dbReference type="Proteomes" id="UP000499080">
    <property type="component" value="Unassembled WGS sequence"/>
</dbReference>
<comment type="caution">
    <text evidence="2">The sequence shown here is derived from an EMBL/GenBank/DDBJ whole genome shotgun (WGS) entry which is preliminary data.</text>
</comment>
<evidence type="ECO:0000313" key="3">
    <source>
        <dbReference type="Proteomes" id="UP000499080"/>
    </source>
</evidence>
<sequence length="158" mass="18328">MHPPFQSSSYRGRSTFGNLCFLETQIWNAFVRRKHRVSIFSDIEKAYDRKWRYVTLSTLFNFGFRENLPVFLRTFLSYRAFRGRLGNLHSNHFIQAEGVPQGSVLSATLFIVHLSQILNHLPSSVNGSLYVDDLQICQSSNMCLIERQLQHAVNMLLD</sequence>
<dbReference type="GO" id="GO:0071897">
    <property type="term" value="P:DNA biosynthetic process"/>
    <property type="evidence" value="ECO:0007669"/>
    <property type="project" value="UniProtKB-ARBA"/>
</dbReference>
<name>A0A4Y2IT00_ARAVE</name>
<evidence type="ECO:0000313" key="2">
    <source>
        <dbReference type="EMBL" id="GBM80963.1"/>
    </source>
</evidence>
<evidence type="ECO:0000259" key="1">
    <source>
        <dbReference type="PROSITE" id="PS50878"/>
    </source>
</evidence>
<feature type="domain" description="Reverse transcriptase" evidence="1">
    <location>
        <begin position="1"/>
        <end position="158"/>
    </location>
</feature>